<dbReference type="InterPro" id="IPR050214">
    <property type="entry name" value="Cys_Synth/Cystath_Beta-Synth"/>
</dbReference>
<organism evidence="5 6">
    <name type="scientific">miscellaneous Crenarchaeota group-15 archaeon DG-45</name>
    <dbReference type="NCBI Taxonomy" id="1685127"/>
    <lineage>
        <taxon>Archaea</taxon>
        <taxon>Candidatus Bathyarchaeota</taxon>
        <taxon>MCG-15</taxon>
    </lineage>
</organism>
<dbReference type="CDD" id="cd01561">
    <property type="entry name" value="CBS_like"/>
    <property type="match status" value="1"/>
</dbReference>
<comment type="similarity">
    <text evidence="2">Belongs to the cysteine synthase/cystathionine beta-synthase family.</text>
</comment>
<sequence>MKVAGDILELIGETPLVRLGSIPSEGAADVFVKLEYLNPSGSLKDRIALEMIRRAEAEGRLKPGYTIIEASTGNTGISLSFVGRRLGYKVAIYMPEGMTPERIRIMESYGAEVHQLRPEDVRALERSVAGAEVEVSTRRMCLEIERSTPGVWWARQFSNPANTAAHVKTGREILRQMGGRVDAFAASVGTGGTLLGIARALREELPEARVVAVEPASAAYPLLSGYRKVPGASDEVSGGIIAEVLDSGIVDEVIQVTNEEAVAMAERLVEEEGLFAGVSAGANVHVALELARRLGRGRRVVTVLPDSMDRYLTEKRYTT</sequence>
<protein>
    <recommendedName>
        <fullName evidence="4">Tryptophan synthase beta chain-like PALP domain-containing protein</fullName>
    </recommendedName>
</protein>
<keyword evidence="3" id="KW-0663">Pyridoxal phosphate</keyword>
<name>A0A0M0BR13_9ARCH</name>
<dbReference type="GO" id="GO:0044272">
    <property type="term" value="P:sulfur compound biosynthetic process"/>
    <property type="evidence" value="ECO:0007669"/>
    <property type="project" value="UniProtKB-ARBA"/>
</dbReference>
<dbReference type="Pfam" id="PF00291">
    <property type="entry name" value="PALP"/>
    <property type="match status" value="1"/>
</dbReference>
<feature type="domain" description="Tryptophan synthase beta chain-like PALP" evidence="4">
    <location>
        <begin position="8"/>
        <end position="306"/>
    </location>
</feature>
<dbReference type="FunFam" id="3.40.50.1100:FF:000118">
    <property type="entry name" value="Related to CYS4-cystathionine beta-synthase"/>
    <property type="match status" value="1"/>
</dbReference>
<comment type="caution">
    <text evidence="5">The sequence shown here is derived from an EMBL/GenBank/DDBJ whole genome shotgun (WGS) entry which is preliminary data.</text>
</comment>
<dbReference type="Gene3D" id="3.40.50.1100">
    <property type="match status" value="2"/>
</dbReference>
<dbReference type="AlphaFoldDB" id="A0A0M0BR13"/>
<reference evidence="5 6" key="1">
    <citation type="submission" date="2015-06" db="EMBL/GenBank/DDBJ databases">
        <title>New insights into the roles of widespread benthic archaea in carbon and nitrogen cycling.</title>
        <authorList>
            <person name="Lazar C.S."/>
            <person name="Baker B.J."/>
            <person name="Seitz K.W."/>
            <person name="Hyde A.S."/>
            <person name="Dick G.J."/>
            <person name="Hinrichs K.-U."/>
            <person name="Teske A.P."/>
        </authorList>
    </citation>
    <scope>NUCLEOTIDE SEQUENCE [LARGE SCALE GENOMIC DNA]</scope>
    <source>
        <strain evidence="5">DG-45</strain>
    </source>
</reference>
<proteinExistence type="inferred from homology"/>
<evidence type="ECO:0000256" key="1">
    <source>
        <dbReference type="ARBA" id="ARBA00001933"/>
    </source>
</evidence>
<dbReference type="GO" id="GO:0009069">
    <property type="term" value="P:serine family amino acid metabolic process"/>
    <property type="evidence" value="ECO:0007669"/>
    <property type="project" value="UniProtKB-ARBA"/>
</dbReference>
<gene>
    <name evidence="5" type="ORF">AC482_03270</name>
</gene>
<evidence type="ECO:0000313" key="5">
    <source>
        <dbReference type="EMBL" id="KON30681.1"/>
    </source>
</evidence>
<dbReference type="GO" id="GO:0006534">
    <property type="term" value="P:cysteine metabolic process"/>
    <property type="evidence" value="ECO:0007669"/>
    <property type="project" value="UniProtKB-ARBA"/>
</dbReference>
<dbReference type="InterPro" id="IPR001926">
    <property type="entry name" value="TrpB-like_PALP"/>
</dbReference>
<dbReference type="FunFam" id="3.40.50.1100:FF:000003">
    <property type="entry name" value="Cystathionine beta-synthase"/>
    <property type="match status" value="1"/>
</dbReference>
<comment type="cofactor">
    <cofactor evidence="1">
        <name>pyridoxal 5'-phosphate</name>
        <dbReference type="ChEBI" id="CHEBI:597326"/>
    </cofactor>
</comment>
<evidence type="ECO:0000256" key="3">
    <source>
        <dbReference type="ARBA" id="ARBA00022898"/>
    </source>
</evidence>
<dbReference type="PANTHER" id="PTHR10314">
    <property type="entry name" value="CYSTATHIONINE BETA-SYNTHASE"/>
    <property type="match status" value="1"/>
</dbReference>
<evidence type="ECO:0000313" key="6">
    <source>
        <dbReference type="Proteomes" id="UP000037210"/>
    </source>
</evidence>
<evidence type="ECO:0000256" key="2">
    <source>
        <dbReference type="ARBA" id="ARBA00007103"/>
    </source>
</evidence>
<dbReference type="SUPFAM" id="SSF53686">
    <property type="entry name" value="Tryptophan synthase beta subunit-like PLP-dependent enzymes"/>
    <property type="match status" value="1"/>
</dbReference>
<accession>A0A0M0BR13</accession>
<dbReference type="EMBL" id="LFWZ01000024">
    <property type="protein sequence ID" value="KON30681.1"/>
    <property type="molecule type" value="Genomic_DNA"/>
</dbReference>
<dbReference type="Proteomes" id="UP000037210">
    <property type="component" value="Unassembled WGS sequence"/>
</dbReference>
<dbReference type="InterPro" id="IPR036052">
    <property type="entry name" value="TrpB-like_PALP_sf"/>
</dbReference>
<evidence type="ECO:0000259" key="4">
    <source>
        <dbReference type="Pfam" id="PF00291"/>
    </source>
</evidence>